<evidence type="ECO:0000313" key="2">
    <source>
        <dbReference type="Proteomes" id="UP001370348"/>
    </source>
</evidence>
<reference evidence="1 2" key="1">
    <citation type="submission" date="2021-12" db="EMBL/GenBank/DDBJ databases">
        <title>Discovery of the Pendulisporaceae a myxobacterial family with distinct sporulation behavior and unique specialized metabolism.</title>
        <authorList>
            <person name="Garcia R."/>
            <person name="Popoff A."/>
            <person name="Bader C.D."/>
            <person name="Loehr J."/>
            <person name="Walesch S."/>
            <person name="Walt C."/>
            <person name="Boldt J."/>
            <person name="Bunk B."/>
            <person name="Haeckl F.J.F.P.J."/>
            <person name="Gunesch A.P."/>
            <person name="Birkelbach J."/>
            <person name="Nuebel U."/>
            <person name="Pietschmann T."/>
            <person name="Bach T."/>
            <person name="Mueller R."/>
        </authorList>
    </citation>
    <scope>NUCLEOTIDE SEQUENCE [LARGE SCALE GENOMIC DNA]</scope>
    <source>
        <strain evidence="1 2">MSr11954</strain>
    </source>
</reference>
<protein>
    <recommendedName>
        <fullName evidence="3">Acyl-CoA thioesterase FadM</fullName>
    </recommendedName>
</protein>
<dbReference type="InterPro" id="IPR029069">
    <property type="entry name" value="HotDog_dom_sf"/>
</dbReference>
<accession>A0ABZ2LRC4</accession>
<dbReference type="EMBL" id="CP089984">
    <property type="protein sequence ID" value="WXB12149.1"/>
    <property type="molecule type" value="Genomic_DNA"/>
</dbReference>
<organism evidence="1 2">
    <name type="scientific">Pendulispora albinea</name>
    <dbReference type="NCBI Taxonomy" id="2741071"/>
    <lineage>
        <taxon>Bacteria</taxon>
        <taxon>Pseudomonadati</taxon>
        <taxon>Myxococcota</taxon>
        <taxon>Myxococcia</taxon>
        <taxon>Myxococcales</taxon>
        <taxon>Sorangiineae</taxon>
        <taxon>Pendulisporaceae</taxon>
        <taxon>Pendulispora</taxon>
    </lineage>
</organism>
<dbReference type="Proteomes" id="UP001370348">
    <property type="component" value="Chromosome"/>
</dbReference>
<keyword evidence="2" id="KW-1185">Reference proteome</keyword>
<proteinExistence type="predicted"/>
<dbReference type="SUPFAM" id="SSF54637">
    <property type="entry name" value="Thioesterase/thiol ester dehydrase-isomerase"/>
    <property type="match status" value="1"/>
</dbReference>
<gene>
    <name evidence="1" type="ORF">LZC94_30385</name>
</gene>
<dbReference type="Gene3D" id="3.10.129.10">
    <property type="entry name" value="Hotdog Thioesterase"/>
    <property type="match status" value="1"/>
</dbReference>
<dbReference type="RefSeq" id="WP_394821767.1">
    <property type="nucleotide sequence ID" value="NZ_CP089984.1"/>
</dbReference>
<sequence>MKRTIDFQLPADSCMFTPFQLQPRTLLSLTMSAWTRWLREHFVPLPLLMSRHLTSVVVGGIEIDYLEPLGFLESDLLDVRAGVRTRREGSTMEVTVDFQSEAKTVARTKLVLIFVRLEDTRSLAARPARLDPALLARFEADELTDERAPRKATALVREFETYHPACERRTPFTIHRHLCEVADQWSFIELPNLVALGREAIGLSPPGGLPSLRGGISRRILGVHAELHRAFFVFDSGVLVTKAYSTGSRLAFVHELRSATDDGPKHATVIEQLDASPFT</sequence>
<evidence type="ECO:0008006" key="3">
    <source>
        <dbReference type="Google" id="ProtNLM"/>
    </source>
</evidence>
<evidence type="ECO:0000313" key="1">
    <source>
        <dbReference type="EMBL" id="WXB12149.1"/>
    </source>
</evidence>
<name>A0ABZ2LRC4_9BACT</name>